<dbReference type="GO" id="GO:0002229">
    <property type="term" value="P:defense response to oomycetes"/>
    <property type="evidence" value="ECO:0007669"/>
    <property type="project" value="UniProtKB-ARBA"/>
</dbReference>
<evidence type="ECO:0000256" key="22">
    <source>
        <dbReference type="PROSITE-ProRule" id="PRU10141"/>
    </source>
</evidence>
<dbReference type="InterPro" id="IPR017441">
    <property type="entry name" value="Protein_kinase_ATP_BS"/>
</dbReference>
<dbReference type="AlphaFoldDB" id="A0AAD4WB39"/>
<evidence type="ECO:0000313" key="26">
    <source>
        <dbReference type="EMBL" id="KAI5338807.1"/>
    </source>
</evidence>
<dbReference type="GO" id="GO:0042742">
    <property type="term" value="P:defense response to bacterium"/>
    <property type="evidence" value="ECO:0007669"/>
    <property type="project" value="UniProtKB-ARBA"/>
</dbReference>
<evidence type="ECO:0000256" key="14">
    <source>
        <dbReference type="ARBA" id="ARBA00022777"/>
    </source>
</evidence>
<dbReference type="InterPro" id="IPR013320">
    <property type="entry name" value="ConA-like_dom_sf"/>
</dbReference>
<keyword evidence="10 23" id="KW-0812">Transmembrane</keyword>
<evidence type="ECO:0000256" key="9">
    <source>
        <dbReference type="ARBA" id="ARBA00022679"/>
    </source>
</evidence>
<evidence type="ECO:0000256" key="17">
    <source>
        <dbReference type="ARBA" id="ARBA00023136"/>
    </source>
</evidence>
<feature type="signal peptide" evidence="24">
    <location>
        <begin position="1"/>
        <end position="28"/>
    </location>
</feature>
<evidence type="ECO:0000256" key="8">
    <source>
        <dbReference type="ARBA" id="ARBA00022527"/>
    </source>
</evidence>
<feature type="transmembrane region" description="Helical" evidence="23">
    <location>
        <begin position="299"/>
        <end position="321"/>
    </location>
</feature>
<keyword evidence="18" id="KW-0675">Receptor</keyword>
<comment type="similarity">
    <text evidence="3">Belongs to the leguminous lectin family.</text>
</comment>
<comment type="subcellular location">
    <subcellularLocation>
        <location evidence="1">Cell membrane</location>
    </subcellularLocation>
    <subcellularLocation>
        <location evidence="2">Membrane</location>
        <topology evidence="2">Single-pass type I membrane protein</topology>
    </subcellularLocation>
</comment>
<evidence type="ECO:0000256" key="20">
    <source>
        <dbReference type="ARBA" id="ARBA00047899"/>
    </source>
</evidence>
<dbReference type="FunFam" id="1.10.510.10:FF:000108">
    <property type="entry name" value="L-type lectin-domain containing receptor kinase S.4"/>
    <property type="match status" value="1"/>
</dbReference>
<dbReference type="FunFam" id="3.30.200.20:FF:000621">
    <property type="entry name" value="Putative L-type lectin-domain containing receptor kinase VII.2"/>
    <property type="match status" value="1"/>
</dbReference>
<evidence type="ECO:0000256" key="6">
    <source>
        <dbReference type="ARBA" id="ARBA00012513"/>
    </source>
</evidence>
<keyword evidence="8" id="KW-0723">Serine/threonine-protein kinase</keyword>
<dbReference type="GO" id="GO:0005886">
    <property type="term" value="C:plasma membrane"/>
    <property type="evidence" value="ECO:0007669"/>
    <property type="project" value="UniProtKB-SubCell"/>
</dbReference>
<dbReference type="GO" id="GO:0005524">
    <property type="term" value="F:ATP binding"/>
    <property type="evidence" value="ECO:0007669"/>
    <property type="project" value="UniProtKB-UniRule"/>
</dbReference>
<evidence type="ECO:0000256" key="19">
    <source>
        <dbReference type="ARBA" id="ARBA00023180"/>
    </source>
</evidence>
<keyword evidence="16 23" id="KW-1133">Transmembrane helix</keyword>
<protein>
    <recommendedName>
        <fullName evidence="6">non-specific serine/threonine protein kinase</fullName>
        <ecNumber evidence="6">2.7.11.1</ecNumber>
    </recommendedName>
</protein>
<dbReference type="Pfam" id="PF00069">
    <property type="entry name" value="Pkinase"/>
    <property type="match status" value="1"/>
</dbReference>
<dbReference type="GO" id="GO:0030246">
    <property type="term" value="F:carbohydrate binding"/>
    <property type="evidence" value="ECO:0007669"/>
    <property type="project" value="UniProtKB-KW"/>
</dbReference>
<dbReference type="PROSITE" id="PS00108">
    <property type="entry name" value="PROTEIN_KINASE_ST"/>
    <property type="match status" value="1"/>
</dbReference>
<keyword evidence="15 22" id="KW-0067">ATP-binding</keyword>
<dbReference type="SUPFAM" id="SSF49899">
    <property type="entry name" value="Concanavalin A-like lectins/glucanases"/>
    <property type="match status" value="1"/>
</dbReference>
<feature type="domain" description="Protein kinase" evidence="25">
    <location>
        <begin position="362"/>
        <end position="634"/>
    </location>
</feature>
<evidence type="ECO:0000256" key="24">
    <source>
        <dbReference type="SAM" id="SignalP"/>
    </source>
</evidence>
<dbReference type="FunFam" id="2.60.120.200:FF:000086">
    <property type="entry name" value="L-type lectin-domain containing receptor kinase S.4"/>
    <property type="match status" value="1"/>
</dbReference>
<feature type="binding site" evidence="22">
    <location>
        <position position="389"/>
    </location>
    <ligand>
        <name>ATP</name>
        <dbReference type="ChEBI" id="CHEBI:30616"/>
    </ligand>
</feature>
<keyword evidence="9" id="KW-0808">Transferase</keyword>
<dbReference type="EMBL" id="JAJFAZ020000003">
    <property type="protein sequence ID" value="KAI5338807.1"/>
    <property type="molecule type" value="Genomic_DNA"/>
</dbReference>
<keyword evidence="11 24" id="KW-0732">Signal</keyword>
<keyword evidence="14" id="KW-0418">Kinase</keyword>
<evidence type="ECO:0000256" key="13">
    <source>
        <dbReference type="ARBA" id="ARBA00022741"/>
    </source>
</evidence>
<comment type="similarity">
    <text evidence="5">In the C-terminal section; belongs to the protein kinase superfamily. Ser/Thr protein kinase family.</text>
</comment>
<keyword evidence="12" id="KW-0430">Lectin</keyword>
<evidence type="ECO:0000256" key="3">
    <source>
        <dbReference type="ARBA" id="ARBA00007606"/>
    </source>
</evidence>
<name>A0AAD4WB39_PRUDU</name>
<dbReference type="EC" id="2.7.11.1" evidence="6"/>
<dbReference type="Gene3D" id="2.60.120.200">
    <property type="match status" value="1"/>
</dbReference>
<reference evidence="26 27" key="1">
    <citation type="journal article" date="2022" name="G3 (Bethesda)">
        <title>Whole-genome sequence and methylome profiling of the almond [Prunus dulcis (Mill.) D.A. Webb] cultivar 'Nonpareil'.</title>
        <authorList>
            <person name="D'Amico-Willman K.M."/>
            <person name="Ouma W.Z."/>
            <person name="Meulia T."/>
            <person name="Sideli G.M."/>
            <person name="Gradziel T.M."/>
            <person name="Fresnedo-Ramirez J."/>
        </authorList>
    </citation>
    <scope>NUCLEOTIDE SEQUENCE [LARGE SCALE GENOMIC DNA]</scope>
    <source>
        <strain evidence="26">Clone GOH B32 T37-40</strain>
    </source>
</reference>
<dbReference type="Pfam" id="PF00139">
    <property type="entry name" value="Lectin_legB"/>
    <property type="match status" value="1"/>
</dbReference>
<evidence type="ECO:0000256" key="2">
    <source>
        <dbReference type="ARBA" id="ARBA00004479"/>
    </source>
</evidence>
<dbReference type="PROSITE" id="PS50011">
    <property type="entry name" value="PROTEIN_KINASE_DOM"/>
    <property type="match status" value="1"/>
</dbReference>
<evidence type="ECO:0000313" key="27">
    <source>
        <dbReference type="Proteomes" id="UP001054821"/>
    </source>
</evidence>
<evidence type="ECO:0000256" key="11">
    <source>
        <dbReference type="ARBA" id="ARBA00022729"/>
    </source>
</evidence>
<accession>A0AAD4WB39</accession>
<dbReference type="CDD" id="cd14066">
    <property type="entry name" value="STKc_IRAK"/>
    <property type="match status" value="1"/>
</dbReference>
<evidence type="ECO:0000259" key="25">
    <source>
        <dbReference type="PROSITE" id="PS50011"/>
    </source>
</evidence>
<evidence type="ECO:0000256" key="4">
    <source>
        <dbReference type="ARBA" id="ARBA00008536"/>
    </source>
</evidence>
<dbReference type="PANTHER" id="PTHR27007">
    <property type="match status" value="1"/>
</dbReference>
<comment type="catalytic activity">
    <reaction evidence="20">
        <text>L-threonyl-[protein] + ATP = O-phospho-L-threonyl-[protein] + ADP + H(+)</text>
        <dbReference type="Rhea" id="RHEA:46608"/>
        <dbReference type="Rhea" id="RHEA-COMP:11060"/>
        <dbReference type="Rhea" id="RHEA-COMP:11605"/>
        <dbReference type="ChEBI" id="CHEBI:15378"/>
        <dbReference type="ChEBI" id="CHEBI:30013"/>
        <dbReference type="ChEBI" id="CHEBI:30616"/>
        <dbReference type="ChEBI" id="CHEBI:61977"/>
        <dbReference type="ChEBI" id="CHEBI:456216"/>
        <dbReference type="EC" id="2.7.11.1"/>
    </reaction>
</comment>
<proteinExistence type="inferred from homology"/>
<keyword evidence="19" id="KW-0325">Glycoprotein</keyword>
<dbReference type="Gene3D" id="1.10.510.10">
    <property type="entry name" value="Transferase(Phosphotransferase) domain 1"/>
    <property type="match status" value="1"/>
</dbReference>
<dbReference type="Gene3D" id="3.30.200.20">
    <property type="entry name" value="Phosphorylase Kinase, domain 1"/>
    <property type="match status" value="1"/>
</dbReference>
<evidence type="ECO:0000256" key="15">
    <source>
        <dbReference type="ARBA" id="ARBA00022840"/>
    </source>
</evidence>
<evidence type="ECO:0000256" key="18">
    <source>
        <dbReference type="ARBA" id="ARBA00023170"/>
    </source>
</evidence>
<dbReference type="InterPro" id="IPR001220">
    <property type="entry name" value="Legume_lectin_dom"/>
</dbReference>
<dbReference type="SMART" id="SM00220">
    <property type="entry name" value="S_TKc"/>
    <property type="match status" value="1"/>
</dbReference>
<dbReference type="Proteomes" id="UP001054821">
    <property type="component" value="Chromosome 3"/>
</dbReference>
<keyword evidence="17 23" id="KW-0472">Membrane</keyword>
<evidence type="ECO:0000256" key="23">
    <source>
        <dbReference type="SAM" id="Phobius"/>
    </source>
</evidence>
<evidence type="ECO:0000256" key="12">
    <source>
        <dbReference type="ARBA" id="ARBA00022734"/>
    </source>
</evidence>
<evidence type="ECO:0000256" key="7">
    <source>
        <dbReference type="ARBA" id="ARBA00022475"/>
    </source>
</evidence>
<gene>
    <name evidence="26" type="ORF">L3X38_018079</name>
</gene>
<dbReference type="InterPro" id="IPR008271">
    <property type="entry name" value="Ser/Thr_kinase_AS"/>
</dbReference>
<evidence type="ECO:0000256" key="1">
    <source>
        <dbReference type="ARBA" id="ARBA00004236"/>
    </source>
</evidence>
<dbReference type="InterPro" id="IPR000719">
    <property type="entry name" value="Prot_kinase_dom"/>
</dbReference>
<dbReference type="GO" id="GO:0004674">
    <property type="term" value="F:protein serine/threonine kinase activity"/>
    <property type="evidence" value="ECO:0007669"/>
    <property type="project" value="UniProtKB-KW"/>
</dbReference>
<comment type="similarity">
    <text evidence="4">In the N-terminal section; belongs to the leguminous lectin family.</text>
</comment>
<dbReference type="SUPFAM" id="SSF56112">
    <property type="entry name" value="Protein kinase-like (PK-like)"/>
    <property type="match status" value="1"/>
</dbReference>
<comment type="catalytic activity">
    <reaction evidence="21">
        <text>L-seryl-[protein] + ATP = O-phospho-L-seryl-[protein] + ADP + H(+)</text>
        <dbReference type="Rhea" id="RHEA:17989"/>
        <dbReference type="Rhea" id="RHEA-COMP:9863"/>
        <dbReference type="Rhea" id="RHEA-COMP:11604"/>
        <dbReference type="ChEBI" id="CHEBI:15378"/>
        <dbReference type="ChEBI" id="CHEBI:29999"/>
        <dbReference type="ChEBI" id="CHEBI:30616"/>
        <dbReference type="ChEBI" id="CHEBI:83421"/>
        <dbReference type="ChEBI" id="CHEBI:456216"/>
        <dbReference type="EC" id="2.7.11.1"/>
    </reaction>
</comment>
<evidence type="ECO:0000256" key="21">
    <source>
        <dbReference type="ARBA" id="ARBA00048679"/>
    </source>
</evidence>
<dbReference type="InterPro" id="IPR050528">
    <property type="entry name" value="L-type_Lectin-RKs"/>
</dbReference>
<keyword evidence="27" id="KW-1185">Reference proteome</keyword>
<evidence type="ECO:0000256" key="5">
    <source>
        <dbReference type="ARBA" id="ARBA00010217"/>
    </source>
</evidence>
<feature type="chain" id="PRO_5042068207" description="non-specific serine/threonine protein kinase" evidence="24">
    <location>
        <begin position="29"/>
        <end position="695"/>
    </location>
</feature>
<dbReference type="CDD" id="cd06899">
    <property type="entry name" value="lectin_legume_LecRK_Arcelin_ConA"/>
    <property type="match status" value="1"/>
</dbReference>
<keyword evidence="13 22" id="KW-0547">Nucleotide-binding</keyword>
<dbReference type="InterPro" id="IPR011009">
    <property type="entry name" value="Kinase-like_dom_sf"/>
</dbReference>
<evidence type="ECO:0000256" key="10">
    <source>
        <dbReference type="ARBA" id="ARBA00022692"/>
    </source>
</evidence>
<dbReference type="PROSITE" id="PS00107">
    <property type="entry name" value="PROTEIN_KINASE_ATP"/>
    <property type="match status" value="1"/>
</dbReference>
<organism evidence="26 27">
    <name type="scientific">Prunus dulcis</name>
    <name type="common">Almond</name>
    <name type="synonym">Amygdalus dulcis</name>
    <dbReference type="NCBI Taxonomy" id="3755"/>
    <lineage>
        <taxon>Eukaryota</taxon>
        <taxon>Viridiplantae</taxon>
        <taxon>Streptophyta</taxon>
        <taxon>Embryophyta</taxon>
        <taxon>Tracheophyta</taxon>
        <taxon>Spermatophyta</taxon>
        <taxon>Magnoliopsida</taxon>
        <taxon>eudicotyledons</taxon>
        <taxon>Gunneridae</taxon>
        <taxon>Pentapetalae</taxon>
        <taxon>rosids</taxon>
        <taxon>fabids</taxon>
        <taxon>Rosales</taxon>
        <taxon>Rosaceae</taxon>
        <taxon>Amygdaloideae</taxon>
        <taxon>Amygdaleae</taxon>
        <taxon>Prunus</taxon>
    </lineage>
</organism>
<comment type="caution">
    <text evidence="26">The sequence shown here is derived from an EMBL/GenBank/DDBJ whole genome shotgun (WGS) entry which is preliminary data.</text>
</comment>
<sequence length="695" mass="77109">MSSQILSVFLNTWRILIIAILSSNSVSGTTEFIFNTNFNSTSLSLYGNATIQSSILSLTNDTTTFSLGRALYPQKIPTKPSNSSSSTPLPFSTSFIFSLAPFKNLLPGHGFAFVFLPLPALAGASSAQHLGVFNFTNNGDPNNHIFGVEFDVFKNQEFQDTDDNHVGVDLNSLTSNASYTAGYWSGEFDEDFNELKLNNGVNYQVWIDFLDSKINVTMALAGVKKPRKPLISEVVDLSGVLLDEMYVGFCGATGALVESHRILAWSFSNSNFSIGDGLVTQNLPSFVASGDSAFGSKGFIVGVSAGGVLVVWCVVLVYVILVRRKRRKGKKGEEMEEIEDWEMHYWPHRIDYEEIRKATERFAEKNVIGMGGNGKVYKGLLAGVEVAVKRISHESEHGLKEFLAEVSSLGRLKHRNLVGLRGWCKKEKGSLILVYDYMENGSLDKRLFESNMLSWEERIKVLKDVASGILYLHEGWESKVLHRDIKASNVLLDKDMNARLGDFGLARMHQHGEMTATTQVVGTAGYMAPEVVRTGRASPQVDVFGFGILVLEVVCGRRPIEAGQPGLVDWVWRLMERSKLAFVLDERLKTKGGYSIEEVERLLHLGLLCAYPEAHRRPTMRQVMKVLEGASDAIDDQSEGEGMNVHLLHNIRTTPMWSTYRWNMGGQGHPTFEDMKNSLSSSLSLSGSDIIRVGR</sequence>
<evidence type="ECO:0000256" key="16">
    <source>
        <dbReference type="ARBA" id="ARBA00022989"/>
    </source>
</evidence>
<keyword evidence="7" id="KW-1003">Cell membrane</keyword>